<proteinExistence type="predicted"/>
<name>A0A9P7C3T9_9FUNG</name>
<dbReference type="Proteomes" id="UP000740926">
    <property type="component" value="Unassembled WGS sequence"/>
</dbReference>
<dbReference type="EMBL" id="JAANIU010008659">
    <property type="protein sequence ID" value="KAG1534581.1"/>
    <property type="molecule type" value="Genomic_DNA"/>
</dbReference>
<organism evidence="1 2">
    <name type="scientific">Rhizopus delemar</name>
    <dbReference type="NCBI Taxonomy" id="936053"/>
    <lineage>
        <taxon>Eukaryota</taxon>
        <taxon>Fungi</taxon>
        <taxon>Fungi incertae sedis</taxon>
        <taxon>Mucoromycota</taxon>
        <taxon>Mucoromycotina</taxon>
        <taxon>Mucoromycetes</taxon>
        <taxon>Mucorales</taxon>
        <taxon>Mucorineae</taxon>
        <taxon>Rhizopodaceae</taxon>
        <taxon>Rhizopus</taxon>
    </lineage>
</organism>
<evidence type="ECO:0000313" key="1">
    <source>
        <dbReference type="EMBL" id="KAG1534581.1"/>
    </source>
</evidence>
<comment type="caution">
    <text evidence="1">The sequence shown here is derived from an EMBL/GenBank/DDBJ whole genome shotgun (WGS) entry which is preliminary data.</text>
</comment>
<sequence length="120" mass="12438">MATIASNALMAAERFGMTSSAHRPLDSGVLQDRLIAYTASLRETADASEDAFSNGMKVTLTPFELGRPGGEAGNQPVADCYEFHASYGGLAGGMKVPYHGISLLRPGDKPLTDAPPAPGG</sequence>
<gene>
    <name evidence="1" type="ORF">G6F50_015523</name>
</gene>
<dbReference type="AlphaFoldDB" id="A0A9P7C3T9"/>
<reference evidence="1 2" key="1">
    <citation type="journal article" date="2020" name="Microb. Genom.">
        <title>Genetic diversity of clinical and environmental Mucorales isolates obtained from an investigation of mucormycosis cases among solid organ transplant recipients.</title>
        <authorList>
            <person name="Nguyen M.H."/>
            <person name="Kaul D."/>
            <person name="Muto C."/>
            <person name="Cheng S.J."/>
            <person name="Richter R.A."/>
            <person name="Bruno V.M."/>
            <person name="Liu G."/>
            <person name="Beyhan S."/>
            <person name="Sundermann A.J."/>
            <person name="Mounaud S."/>
            <person name="Pasculle A.W."/>
            <person name="Nierman W.C."/>
            <person name="Driscoll E."/>
            <person name="Cumbie R."/>
            <person name="Clancy C.J."/>
            <person name="Dupont C.L."/>
        </authorList>
    </citation>
    <scope>NUCLEOTIDE SEQUENCE [LARGE SCALE GENOMIC DNA]</scope>
    <source>
        <strain evidence="1 2">GL24</strain>
    </source>
</reference>
<keyword evidence="2" id="KW-1185">Reference proteome</keyword>
<accession>A0A9P7C3T9</accession>
<protein>
    <submittedName>
        <fullName evidence="1">Uncharacterized protein</fullName>
    </submittedName>
</protein>
<evidence type="ECO:0000313" key="2">
    <source>
        <dbReference type="Proteomes" id="UP000740926"/>
    </source>
</evidence>